<reference evidence="1" key="1">
    <citation type="submission" date="2020-05" db="EMBL/GenBank/DDBJ databases">
        <authorList>
            <person name="Chiriac C."/>
            <person name="Salcher M."/>
            <person name="Ghai R."/>
            <person name="Kavagutti S V."/>
        </authorList>
    </citation>
    <scope>NUCLEOTIDE SEQUENCE</scope>
</reference>
<organism evidence="1">
    <name type="scientific">freshwater metagenome</name>
    <dbReference type="NCBI Taxonomy" id="449393"/>
    <lineage>
        <taxon>unclassified sequences</taxon>
        <taxon>metagenomes</taxon>
        <taxon>ecological metagenomes</taxon>
    </lineage>
</organism>
<evidence type="ECO:0000313" key="1">
    <source>
        <dbReference type="EMBL" id="CAB4743540.1"/>
    </source>
</evidence>
<dbReference type="SUPFAM" id="SSF74650">
    <property type="entry name" value="Galactose mutarotase-like"/>
    <property type="match status" value="1"/>
</dbReference>
<dbReference type="GO" id="GO:0030246">
    <property type="term" value="F:carbohydrate binding"/>
    <property type="evidence" value="ECO:0007669"/>
    <property type="project" value="InterPro"/>
</dbReference>
<name>A0A6J6T8T7_9ZZZZ</name>
<accession>A0A6J6T8T7</accession>
<dbReference type="InterPro" id="IPR011013">
    <property type="entry name" value="Gal_mutarotase_sf_dom"/>
</dbReference>
<dbReference type="GO" id="GO:0005975">
    <property type="term" value="P:carbohydrate metabolic process"/>
    <property type="evidence" value="ECO:0007669"/>
    <property type="project" value="InterPro"/>
</dbReference>
<proteinExistence type="predicted"/>
<gene>
    <name evidence="1" type="ORF">UFOPK2810_00462</name>
</gene>
<dbReference type="AlphaFoldDB" id="A0A6J6T8T7"/>
<dbReference type="EMBL" id="CAEZYZ010000056">
    <property type="protein sequence ID" value="CAB4743540.1"/>
    <property type="molecule type" value="Genomic_DNA"/>
</dbReference>
<dbReference type="GO" id="GO:0003824">
    <property type="term" value="F:catalytic activity"/>
    <property type="evidence" value="ECO:0007669"/>
    <property type="project" value="InterPro"/>
</dbReference>
<sequence length="369" mass="38907">MTQPSEIHGATSVTVHSNVVKASVTLTGAHVAPVVFTEAGTSVEPYSLAPWQPGEIAGIDPLLDVLRGDFFCLPFGAQPDGPAHGEPAAGDWNVTNLAEGSVTLHLDAQDSGASFDKTVSVRDNETVLYQVVTVSGLSGAFNYGTHPILDFSRQRPGSARISTSPMRWSSVYPGIFSDPAIGETQILKSGAEFDSLGSIPLADGGTIDLSRYPAPAGHEDLVMMVNDPAAGPIGWSAAVFDGYVWFSLKDIRSFPATLLWISNGGRTQPPWSGRFTGRMGIEDVHSHFHDGLVAARGGLLDHLGISTAREFDAATPVSLRTVQGVAFTPAGFGRVASISMDVEGRIALTDEAGTTVESAVDWAFALERS</sequence>
<protein>
    <submittedName>
        <fullName evidence="1">Unannotated protein</fullName>
    </submittedName>
</protein>